<dbReference type="Pfam" id="PF25355">
    <property type="entry name" value="DUF7882"/>
    <property type="match status" value="1"/>
</dbReference>
<evidence type="ECO:0000313" key="2">
    <source>
        <dbReference type="EMBL" id="AGW42236.1"/>
    </source>
</evidence>
<accession>U3P8T0</accession>
<keyword evidence="3" id="KW-1185">Reference proteome</keyword>
<feature type="domain" description="DUF7882" evidence="1">
    <location>
        <begin position="1"/>
        <end position="80"/>
    </location>
</feature>
<reference evidence="2 3" key="1">
    <citation type="journal article" date="2013" name="Genome Announc.">
        <title>Complete Genome Sequence of Leifsonia xyli subsp. cynodontis Strain DSM46306, a Gram-Positive Bacterial Pathogen of Grasses.</title>
        <authorList>
            <person name="Monteiro-Vitorello C.B."/>
            <person name="Zerillo M.M."/>
            <person name="Van Sluys M.A."/>
            <person name="Camargo L.E."/>
            <person name="Kitajima J.P."/>
        </authorList>
    </citation>
    <scope>NUCLEOTIDE SEQUENCE [LARGE SCALE GENOMIC DNA]</scope>
    <source>
        <strain evidence="2 3">DSM 46306</strain>
    </source>
</reference>
<evidence type="ECO:0000259" key="1">
    <source>
        <dbReference type="Pfam" id="PF25355"/>
    </source>
</evidence>
<organism evidence="2 3">
    <name type="scientific">Leifsonia xyli subsp. cynodontis DSM 46306</name>
    <dbReference type="NCBI Taxonomy" id="1389489"/>
    <lineage>
        <taxon>Bacteria</taxon>
        <taxon>Bacillati</taxon>
        <taxon>Actinomycetota</taxon>
        <taxon>Actinomycetes</taxon>
        <taxon>Micrococcales</taxon>
        <taxon>Microbacteriaceae</taxon>
        <taxon>Leifsonia</taxon>
    </lineage>
</organism>
<name>U3P8T0_LEIXC</name>
<dbReference type="EMBL" id="CP006734">
    <property type="protein sequence ID" value="AGW42236.1"/>
    <property type="molecule type" value="Genomic_DNA"/>
</dbReference>
<dbReference type="AlphaFoldDB" id="U3P8T0"/>
<evidence type="ECO:0000313" key="3">
    <source>
        <dbReference type="Proteomes" id="UP000016743"/>
    </source>
</evidence>
<proteinExistence type="predicted"/>
<dbReference type="PATRIC" id="fig|1389489.3.peg.2172"/>
<gene>
    <name evidence="2" type="ORF">O159_22720</name>
</gene>
<sequence>MGVIRYPGVPDITYSDEIIATIQQIIVTQQKMGQGFWLERRGSDDNVVGHDAIWIDPSMSISVEFDTLDHVDANNALFEEWKMLLLVEGADRLVIHPDEDTVSLLKRWIDEGDSALE</sequence>
<dbReference type="HOGENOM" id="CLU_2081879_0_0_11"/>
<dbReference type="KEGG" id="lxy:O159_22720"/>
<dbReference type="RefSeq" id="WP_021755738.1">
    <property type="nucleotide sequence ID" value="NC_022438.1"/>
</dbReference>
<dbReference type="Proteomes" id="UP000016743">
    <property type="component" value="Chromosome"/>
</dbReference>
<protein>
    <recommendedName>
        <fullName evidence="1">DUF7882 domain-containing protein</fullName>
    </recommendedName>
</protein>
<dbReference type="InterPro" id="IPR057204">
    <property type="entry name" value="DUF7882"/>
</dbReference>